<evidence type="ECO:0000313" key="3">
    <source>
        <dbReference type="Proteomes" id="UP000825381"/>
    </source>
</evidence>
<dbReference type="RefSeq" id="WP_220640621.1">
    <property type="nucleotide sequence ID" value="NZ_CP080429.1"/>
</dbReference>
<feature type="transmembrane region" description="Helical" evidence="1">
    <location>
        <begin position="7"/>
        <end position="24"/>
    </location>
</feature>
<dbReference type="EMBL" id="CP080429">
    <property type="protein sequence ID" value="QYJ68278.1"/>
    <property type="molecule type" value="Genomic_DNA"/>
</dbReference>
<keyword evidence="3" id="KW-1185">Reference proteome</keyword>
<keyword evidence="1" id="KW-1133">Transmembrane helix</keyword>
<proteinExistence type="predicted"/>
<organism evidence="2 3">
    <name type="scientific">Flavobacterium litorale</name>
    <dbReference type="NCBI Taxonomy" id="2856519"/>
    <lineage>
        <taxon>Bacteria</taxon>
        <taxon>Pseudomonadati</taxon>
        <taxon>Bacteroidota</taxon>
        <taxon>Flavobacteriia</taxon>
        <taxon>Flavobacteriales</taxon>
        <taxon>Flavobacteriaceae</taxon>
        <taxon>Flavobacterium</taxon>
    </lineage>
</organism>
<keyword evidence="1" id="KW-0812">Transmembrane</keyword>
<evidence type="ECO:0000313" key="2">
    <source>
        <dbReference type="EMBL" id="QYJ68278.1"/>
    </source>
</evidence>
<sequence length="127" mass="15149">MYKKNKLLYLTIVVIIGLVFVILMNKKNREDLVHAPKIRKEFGLKNINVKKISFERNGLFLNNKQYNSGGISWYSEFHFRDSIVLFEDISTPFTLKKRKNNDTLKLIKDDIEFYLLISKELRYDKLN</sequence>
<keyword evidence="1" id="KW-0472">Membrane</keyword>
<name>A0ABX8VAP3_9FLAO</name>
<dbReference type="Proteomes" id="UP000825381">
    <property type="component" value="Chromosome"/>
</dbReference>
<protein>
    <submittedName>
        <fullName evidence="2">Uncharacterized protein</fullName>
    </submittedName>
</protein>
<reference evidence="2 3" key="1">
    <citation type="submission" date="2021-07" db="EMBL/GenBank/DDBJ databases">
        <title>Flavobacterium WSW3-B6 sp.nov, isolated from seaweed.</title>
        <authorList>
            <person name="Muhammad N."/>
            <person name="Ho H."/>
            <person name="Lee Y.-J."/>
            <person name="Nguyen T."/>
            <person name="Ho J."/>
            <person name="Kim S.-G."/>
        </authorList>
    </citation>
    <scope>NUCLEOTIDE SEQUENCE [LARGE SCALE GENOMIC DNA]</scope>
    <source>
        <strain evidence="2 3">WSW3-B6</strain>
    </source>
</reference>
<evidence type="ECO:0000256" key="1">
    <source>
        <dbReference type="SAM" id="Phobius"/>
    </source>
</evidence>
<gene>
    <name evidence="2" type="ORF">K1I41_12250</name>
</gene>
<accession>A0ABX8VAP3</accession>